<dbReference type="STRING" id="402596.SAMN04489844_3562"/>
<evidence type="ECO:0000259" key="2">
    <source>
        <dbReference type="PROSITE" id="PS50943"/>
    </source>
</evidence>
<dbReference type="OrthoDB" id="3776222at2"/>
<proteinExistence type="predicted"/>
<evidence type="ECO:0000313" key="3">
    <source>
        <dbReference type="EMBL" id="SED05068.1"/>
    </source>
</evidence>
<dbReference type="Gene3D" id="1.10.260.40">
    <property type="entry name" value="lambda repressor-like DNA-binding domains"/>
    <property type="match status" value="1"/>
</dbReference>
<keyword evidence="4" id="KW-1185">Reference proteome</keyword>
<dbReference type="SUPFAM" id="SSF47413">
    <property type="entry name" value="lambda repressor-like DNA-binding domains"/>
    <property type="match status" value="1"/>
</dbReference>
<gene>
    <name evidence="3" type="ORF">SAMN04489844_3562</name>
</gene>
<organism evidence="3 4">
    <name type="scientific">Nocardioides exalbidus</name>
    <dbReference type="NCBI Taxonomy" id="402596"/>
    <lineage>
        <taxon>Bacteria</taxon>
        <taxon>Bacillati</taxon>
        <taxon>Actinomycetota</taxon>
        <taxon>Actinomycetes</taxon>
        <taxon>Propionibacteriales</taxon>
        <taxon>Nocardioidaceae</taxon>
        <taxon>Nocardioides</taxon>
    </lineage>
</organism>
<dbReference type="AlphaFoldDB" id="A0A1H4XJF5"/>
<dbReference type="GO" id="GO:0003677">
    <property type="term" value="F:DNA binding"/>
    <property type="evidence" value="ECO:0007669"/>
    <property type="project" value="InterPro"/>
</dbReference>
<name>A0A1H4XJF5_9ACTN</name>
<feature type="region of interest" description="Disordered" evidence="1">
    <location>
        <begin position="1"/>
        <end position="24"/>
    </location>
</feature>
<sequence>MNDTHGDHPGKDDEATAAGPDPATWDSMACWTEAEREYWFLGPRSGGMPGMVRRIRRILDVSQRGLAALLGVSQSVVARWETGRTCPRVRVVERMLGMARLRATVHDEDTGEQVGPMRADCARKHGGSRFPAHTDLRATGWWVPRAERSMTTVAYFTIRDRSRRRRDPSIRYRTGLAKAWERRTWGVPDDHPALHQLAAEAEHLDELREARRLARQRAA</sequence>
<dbReference type="RefSeq" id="WP_139306618.1">
    <property type="nucleotide sequence ID" value="NZ_FNRT01000002.1"/>
</dbReference>
<evidence type="ECO:0000313" key="4">
    <source>
        <dbReference type="Proteomes" id="UP000198742"/>
    </source>
</evidence>
<protein>
    <submittedName>
        <fullName evidence="3">HTH-type transcriptional regulator / antitoxin HipB</fullName>
    </submittedName>
</protein>
<dbReference type="CDD" id="cd00093">
    <property type="entry name" value="HTH_XRE"/>
    <property type="match status" value="1"/>
</dbReference>
<accession>A0A1H4XJF5</accession>
<dbReference type="SMART" id="SM00530">
    <property type="entry name" value="HTH_XRE"/>
    <property type="match status" value="1"/>
</dbReference>
<dbReference type="InterPro" id="IPR010982">
    <property type="entry name" value="Lambda_DNA-bd_dom_sf"/>
</dbReference>
<dbReference type="EMBL" id="FNRT01000002">
    <property type="protein sequence ID" value="SED05068.1"/>
    <property type="molecule type" value="Genomic_DNA"/>
</dbReference>
<feature type="compositionally biased region" description="Basic and acidic residues" evidence="1">
    <location>
        <begin position="1"/>
        <end position="14"/>
    </location>
</feature>
<dbReference type="Proteomes" id="UP000198742">
    <property type="component" value="Unassembled WGS sequence"/>
</dbReference>
<dbReference type="InterPro" id="IPR001387">
    <property type="entry name" value="Cro/C1-type_HTH"/>
</dbReference>
<dbReference type="PROSITE" id="PS50943">
    <property type="entry name" value="HTH_CROC1"/>
    <property type="match status" value="1"/>
</dbReference>
<reference evidence="4" key="1">
    <citation type="submission" date="2016-10" db="EMBL/GenBank/DDBJ databases">
        <authorList>
            <person name="Varghese N."/>
            <person name="Submissions S."/>
        </authorList>
    </citation>
    <scope>NUCLEOTIDE SEQUENCE [LARGE SCALE GENOMIC DNA]</scope>
    <source>
        <strain evidence="4">DSM 22017</strain>
    </source>
</reference>
<feature type="domain" description="HTH cro/C1-type" evidence="2">
    <location>
        <begin position="52"/>
        <end position="95"/>
    </location>
</feature>
<dbReference type="Pfam" id="PF01381">
    <property type="entry name" value="HTH_3"/>
    <property type="match status" value="1"/>
</dbReference>
<evidence type="ECO:0000256" key="1">
    <source>
        <dbReference type="SAM" id="MobiDB-lite"/>
    </source>
</evidence>